<evidence type="ECO:0000256" key="1">
    <source>
        <dbReference type="ARBA" id="ARBA00006845"/>
    </source>
</evidence>
<organism evidence="3 4">
    <name type="scientific">Olivibacter oleidegradans</name>
    <dbReference type="NCBI Taxonomy" id="760123"/>
    <lineage>
        <taxon>Bacteria</taxon>
        <taxon>Pseudomonadati</taxon>
        <taxon>Bacteroidota</taxon>
        <taxon>Sphingobacteriia</taxon>
        <taxon>Sphingobacteriales</taxon>
        <taxon>Sphingobacteriaceae</taxon>
        <taxon>Olivibacter</taxon>
    </lineage>
</organism>
<gene>
    <name evidence="3" type="ORF">ACFFI0_25755</name>
</gene>
<dbReference type="RefSeq" id="WP_377477996.1">
    <property type="nucleotide sequence ID" value="NZ_JBHLWO010000007.1"/>
</dbReference>
<comment type="caution">
    <text evidence="3">The sequence shown here is derived from an EMBL/GenBank/DDBJ whole genome shotgun (WGS) entry which is preliminary data.</text>
</comment>
<dbReference type="EMBL" id="JBHLWO010000007">
    <property type="protein sequence ID" value="MFC0321744.1"/>
    <property type="molecule type" value="Genomic_DNA"/>
</dbReference>
<keyword evidence="4" id="KW-1185">Reference proteome</keyword>
<evidence type="ECO:0000313" key="3">
    <source>
        <dbReference type="EMBL" id="MFC0321744.1"/>
    </source>
</evidence>
<evidence type="ECO:0000259" key="2">
    <source>
        <dbReference type="Pfam" id="PF01337"/>
    </source>
</evidence>
<accession>A0ABV6HS79</accession>
<protein>
    <submittedName>
        <fullName evidence="3">Ribonuclease inhibitor</fullName>
    </submittedName>
</protein>
<name>A0ABV6HS79_9SPHI</name>
<dbReference type="Proteomes" id="UP001589774">
    <property type="component" value="Unassembled WGS sequence"/>
</dbReference>
<comment type="similarity">
    <text evidence="1">Belongs to the barstar family.</text>
</comment>
<dbReference type="Gene3D" id="3.30.370.10">
    <property type="entry name" value="Barstar-like"/>
    <property type="match status" value="1"/>
</dbReference>
<dbReference type="Pfam" id="PF01337">
    <property type="entry name" value="Barstar"/>
    <property type="match status" value="1"/>
</dbReference>
<proteinExistence type="inferred from homology"/>
<dbReference type="InterPro" id="IPR035905">
    <property type="entry name" value="Barstar-like_sf"/>
</dbReference>
<reference evidence="3 4" key="1">
    <citation type="submission" date="2024-09" db="EMBL/GenBank/DDBJ databases">
        <authorList>
            <person name="Sun Q."/>
            <person name="Mori K."/>
        </authorList>
    </citation>
    <scope>NUCLEOTIDE SEQUENCE [LARGE SCALE GENOMIC DNA]</scope>
    <source>
        <strain evidence="3 4">CCM 7765</strain>
    </source>
</reference>
<evidence type="ECO:0000313" key="4">
    <source>
        <dbReference type="Proteomes" id="UP001589774"/>
    </source>
</evidence>
<sequence length="130" mass="15065">MIKEIAIDGLHIHDIASFYEEINRVFMSDEDWKIGNSLDAFNDLLYGGFGAMKDCEKVRFVWKNVERIQEALGYKATKAYYEDKLQQGALFNKEYFREKLIALENGIGETYFEMLKSIVAAHKNIDLVLV</sequence>
<feature type="domain" description="Barstar (barnase inhibitor)" evidence="2">
    <location>
        <begin position="4"/>
        <end position="75"/>
    </location>
</feature>
<dbReference type="SUPFAM" id="SSF52038">
    <property type="entry name" value="Barstar-related"/>
    <property type="match status" value="1"/>
</dbReference>
<dbReference type="InterPro" id="IPR000468">
    <property type="entry name" value="Barstar"/>
</dbReference>